<name>A0A939DZW3_9CORY</name>
<evidence type="ECO:0000256" key="2">
    <source>
        <dbReference type="SAM" id="MobiDB-lite"/>
    </source>
</evidence>
<dbReference type="InterPro" id="IPR042287">
    <property type="entry name" value="FhaA_N_sf"/>
</dbReference>
<dbReference type="Gene3D" id="3.30.2320.60">
    <property type="entry name" value="FhaA, phosphopeptide-binding domain (DUF3662)"/>
    <property type="match status" value="1"/>
</dbReference>
<comment type="caution">
    <text evidence="4">The sequence shown here is derived from an EMBL/GenBank/DDBJ whole genome shotgun (WGS) entry which is preliminary data.</text>
</comment>
<evidence type="ECO:0000259" key="3">
    <source>
        <dbReference type="PROSITE" id="PS50006"/>
    </source>
</evidence>
<feature type="region of interest" description="Disordered" evidence="2">
    <location>
        <begin position="179"/>
        <end position="206"/>
    </location>
</feature>
<dbReference type="InterPro" id="IPR000253">
    <property type="entry name" value="FHA_dom"/>
</dbReference>
<dbReference type="SMART" id="SM00240">
    <property type="entry name" value="FHA"/>
    <property type="match status" value="1"/>
</dbReference>
<dbReference type="CDD" id="cd22668">
    <property type="entry name" value="FHA_FhaA-like"/>
    <property type="match status" value="1"/>
</dbReference>
<dbReference type="Pfam" id="PF12401">
    <property type="entry name" value="FhaA_N"/>
    <property type="match status" value="1"/>
</dbReference>
<keyword evidence="5" id="KW-1185">Reference proteome</keyword>
<evidence type="ECO:0000256" key="1">
    <source>
        <dbReference type="ARBA" id="ARBA00022553"/>
    </source>
</evidence>
<reference evidence="4" key="1">
    <citation type="submission" date="2021-03" db="EMBL/GenBank/DDBJ databases">
        <authorList>
            <person name="Sun Q."/>
        </authorList>
    </citation>
    <scope>NUCLEOTIDE SEQUENCE</scope>
    <source>
        <strain evidence="4">CCM 8862</strain>
    </source>
</reference>
<dbReference type="PANTHER" id="PTHR23308">
    <property type="entry name" value="NUCLEAR INHIBITOR OF PROTEIN PHOSPHATASE-1"/>
    <property type="match status" value="1"/>
</dbReference>
<dbReference type="InterPro" id="IPR022128">
    <property type="entry name" value="FhaA_N"/>
</dbReference>
<evidence type="ECO:0000313" key="5">
    <source>
        <dbReference type="Proteomes" id="UP000664332"/>
    </source>
</evidence>
<dbReference type="Gene3D" id="2.60.200.20">
    <property type="match status" value="1"/>
</dbReference>
<organism evidence="4 5">
    <name type="scientific">Corynebacterium mendelii</name>
    <dbReference type="NCBI Taxonomy" id="2765362"/>
    <lineage>
        <taxon>Bacteria</taxon>
        <taxon>Bacillati</taxon>
        <taxon>Actinomycetota</taxon>
        <taxon>Actinomycetes</taxon>
        <taxon>Mycobacteriales</taxon>
        <taxon>Corynebacteriaceae</taxon>
        <taxon>Corynebacterium</taxon>
    </lineage>
</organism>
<dbReference type="InterPro" id="IPR050923">
    <property type="entry name" value="Cell_Proc_Reg/RNA_Proc"/>
</dbReference>
<dbReference type="SUPFAM" id="SSF49879">
    <property type="entry name" value="SMAD/FHA domain"/>
    <property type="match status" value="1"/>
</dbReference>
<dbReference type="EMBL" id="JAFLEQ010000011">
    <property type="protein sequence ID" value="MBN9644335.1"/>
    <property type="molecule type" value="Genomic_DNA"/>
</dbReference>
<dbReference type="Pfam" id="PF00498">
    <property type="entry name" value="FHA"/>
    <property type="match status" value="1"/>
</dbReference>
<dbReference type="Proteomes" id="UP000664332">
    <property type="component" value="Unassembled WGS sequence"/>
</dbReference>
<gene>
    <name evidence="4" type="ORF">JZY06_06890</name>
</gene>
<dbReference type="InterPro" id="IPR008984">
    <property type="entry name" value="SMAD_FHA_dom_sf"/>
</dbReference>
<dbReference type="AlphaFoldDB" id="A0A939DZW3"/>
<feature type="compositionally biased region" description="Low complexity" evidence="2">
    <location>
        <begin position="179"/>
        <end position="194"/>
    </location>
</feature>
<dbReference type="PROSITE" id="PS50006">
    <property type="entry name" value="FHA_DOMAIN"/>
    <property type="match status" value="1"/>
</dbReference>
<feature type="domain" description="FHA" evidence="3">
    <location>
        <begin position="240"/>
        <end position="289"/>
    </location>
</feature>
<protein>
    <submittedName>
        <fullName evidence="4">DUF3662 domain-containing protein</fullName>
    </submittedName>
</protein>
<sequence>MDRKLQRRMTNSFAFLMGGKIVVSEFEQALCEEMAHNRVVGAGGTEVPNVFRAQVSPKDFANLVSVNPGLAGNCADMLSRLARNEGWSRAGAVVVSIVESPKLRTGQLNCESHTDPAPAAASAFIDADGTVVGGTAVTPPQRDHRQVPSVPGRPAVPEAPLDGGAATYRGGRLYPADPAAGPAGLAGGHPAQPGHTGGGMPAPASPTGAYPPEPVRHAPTVTLLLQDGSSRTYLVMEGANIIGRASDVDFRLPDTGVSRRHAEITWDGRDAVLVDLHSRNGTMVNNIPVDNWQLADGDVITIGHSYIEVRITGETGM</sequence>
<feature type="region of interest" description="Disordered" evidence="2">
    <location>
        <begin position="137"/>
        <end position="161"/>
    </location>
</feature>
<keyword evidence="1" id="KW-0597">Phosphoprotein</keyword>
<accession>A0A939DZW3</accession>
<evidence type="ECO:0000313" key="4">
    <source>
        <dbReference type="EMBL" id="MBN9644335.1"/>
    </source>
</evidence>
<proteinExistence type="predicted"/>